<evidence type="ECO:0000313" key="2">
    <source>
        <dbReference type="Proteomes" id="UP000252519"/>
    </source>
</evidence>
<dbReference type="AlphaFoldDB" id="A0A368FVU9"/>
<dbReference type="EMBL" id="JOJR01000643">
    <property type="protein sequence ID" value="RCN35598.1"/>
    <property type="molecule type" value="Genomic_DNA"/>
</dbReference>
<dbReference type="Proteomes" id="UP000252519">
    <property type="component" value="Unassembled WGS sequence"/>
</dbReference>
<accession>A0A368FVU9</accession>
<organism evidence="1 2">
    <name type="scientific">Ancylostoma caninum</name>
    <name type="common">Dog hookworm</name>
    <dbReference type="NCBI Taxonomy" id="29170"/>
    <lineage>
        <taxon>Eukaryota</taxon>
        <taxon>Metazoa</taxon>
        <taxon>Ecdysozoa</taxon>
        <taxon>Nematoda</taxon>
        <taxon>Chromadorea</taxon>
        <taxon>Rhabditida</taxon>
        <taxon>Rhabditina</taxon>
        <taxon>Rhabditomorpha</taxon>
        <taxon>Strongyloidea</taxon>
        <taxon>Ancylostomatidae</taxon>
        <taxon>Ancylostomatinae</taxon>
        <taxon>Ancylostoma</taxon>
    </lineage>
</organism>
<gene>
    <name evidence="1" type="ORF">ANCCAN_18537</name>
</gene>
<reference evidence="1 2" key="1">
    <citation type="submission" date="2014-10" db="EMBL/GenBank/DDBJ databases">
        <title>Draft genome of the hookworm Ancylostoma caninum.</title>
        <authorList>
            <person name="Mitreva M."/>
        </authorList>
    </citation>
    <scope>NUCLEOTIDE SEQUENCE [LARGE SCALE GENOMIC DNA]</scope>
    <source>
        <strain evidence="1 2">Baltimore</strain>
    </source>
</reference>
<comment type="caution">
    <text evidence="1">The sequence shown here is derived from an EMBL/GenBank/DDBJ whole genome shotgun (WGS) entry which is preliminary data.</text>
</comment>
<proteinExistence type="predicted"/>
<sequence length="116" mass="13212">MLQRMRFFRVVLRRRSAADCLPAEHLGVPSLYLPGCFYRCRDSRALSAVLHHKLVRRSKTNLACRPNHRRRNDEAESEECSSVCLGIRYSGGVRAAHSSSSEASHVQRCQIVCLTR</sequence>
<name>A0A368FVU9_ANCCA</name>
<keyword evidence="2" id="KW-1185">Reference proteome</keyword>
<protein>
    <submittedName>
        <fullName evidence="1">Uncharacterized protein</fullName>
    </submittedName>
</protein>
<evidence type="ECO:0000313" key="1">
    <source>
        <dbReference type="EMBL" id="RCN35598.1"/>
    </source>
</evidence>